<feature type="chain" id="PRO_5002047170" evidence="1">
    <location>
        <begin position="24"/>
        <end position="82"/>
    </location>
</feature>
<sequence>MLTRFSLLQVVLIIIWKFPPTLEVVPEIVELVDFLYGSSIISKRRNRLANRPASISHKGWAENLEEILWGTVCWDIIIKLIS</sequence>
<name>A0A0A9F1K4_ARUDO</name>
<reference evidence="2" key="2">
    <citation type="journal article" date="2015" name="Data Brief">
        <title>Shoot transcriptome of the giant reed, Arundo donax.</title>
        <authorList>
            <person name="Barrero R.A."/>
            <person name="Guerrero F.D."/>
            <person name="Moolhuijzen P."/>
            <person name="Goolsby J.A."/>
            <person name="Tidwell J."/>
            <person name="Bellgard S.E."/>
            <person name="Bellgard M.I."/>
        </authorList>
    </citation>
    <scope>NUCLEOTIDE SEQUENCE</scope>
    <source>
        <tissue evidence="2">Shoot tissue taken approximately 20 cm above the soil surface</tissue>
    </source>
</reference>
<keyword evidence="1" id="KW-0732">Signal</keyword>
<proteinExistence type="predicted"/>
<evidence type="ECO:0000256" key="1">
    <source>
        <dbReference type="SAM" id="SignalP"/>
    </source>
</evidence>
<accession>A0A0A9F1K4</accession>
<protein>
    <submittedName>
        <fullName evidence="2">Uncharacterized protein</fullName>
    </submittedName>
</protein>
<dbReference type="AlphaFoldDB" id="A0A0A9F1K4"/>
<feature type="signal peptide" evidence="1">
    <location>
        <begin position="1"/>
        <end position="23"/>
    </location>
</feature>
<evidence type="ECO:0000313" key="2">
    <source>
        <dbReference type="EMBL" id="JAE04021.1"/>
    </source>
</evidence>
<reference evidence="2" key="1">
    <citation type="submission" date="2014-09" db="EMBL/GenBank/DDBJ databases">
        <authorList>
            <person name="Magalhaes I.L.F."/>
            <person name="Oliveira U."/>
            <person name="Santos F.R."/>
            <person name="Vidigal T.H.D.A."/>
            <person name="Brescovit A.D."/>
            <person name="Santos A.J."/>
        </authorList>
    </citation>
    <scope>NUCLEOTIDE SEQUENCE</scope>
    <source>
        <tissue evidence="2">Shoot tissue taken approximately 20 cm above the soil surface</tissue>
    </source>
</reference>
<organism evidence="2">
    <name type="scientific">Arundo donax</name>
    <name type="common">Giant reed</name>
    <name type="synonym">Donax arundinaceus</name>
    <dbReference type="NCBI Taxonomy" id="35708"/>
    <lineage>
        <taxon>Eukaryota</taxon>
        <taxon>Viridiplantae</taxon>
        <taxon>Streptophyta</taxon>
        <taxon>Embryophyta</taxon>
        <taxon>Tracheophyta</taxon>
        <taxon>Spermatophyta</taxon>
        <taxon>Magnoliopsida</taxon>
        <taxon>Liliopsida</taxon>
        <taxon>Poales</taxon>
        <taxon>Poaceae</taxon>
        <taxon>PACMAD clade</taxon>
        <taxon>Arundinoideae</taxon>
        <taxon>Arundineae</taxon>
        <taxon>Arundo</taxon>
    </lineage>
</organism>
<dbReference type="EMBL" id="GBRH01193875">
    <property type="protein sequence ID" value="JAE04021.1"/>
    <property type="molecule type" value="Transcribed_RNA"/>
</dbReference>